<reference evidence="1" key="1">
    <citation type="submission" date="2014-09" db="EMBL/GenBank/DDBJ databases">
        <authorList>
            <person name="Magalhaes I.L.F."/>
            <person name="Oliveira U."/>
            <person name="Santos F.R."/>
            <person name="Vidigal T.H.D.A."/>
            <person name="Brescovit A.D."/>
            <person name="Santos A.J."/>
        </authorList>
    </citation>
    <scope>NUCLEOTIDE SEQUENCE</scope>
    <source>
        <tissue evidence="1">Shoot tissue taken approximately 20 cm above the soil surface</tissue>
    </source>
</reference>
<dbReference type="AlphaFoldDB" id="A0A0A9AQS3"/>
<organism evidence="1">
    <name type="scientific">Arundo donax</name>
    <name type="common">Giant reed</name>
    <name type="synonym">Donax arundinaceus</name>
    <dbReference type="NCBI Taxonomy" id="35708"/>
    <lineage>
        <taxon>Eukaryota</taxon>
        <taxon>Viridiplantae</taxon>
        <taxon>Streptophyta</taxon>
        <taxon>Embryophyta</taxon>
        <taxon>Tracheophyta</taxon>
        <taxon>Spermatophyta</taxon>
        <taxon>Magnoliopsida</taxon>
        <taxon>Liliopsida</taxon>
        <taxon>Poales</taxon>
        <taxon>Poaceae</taxon>
        <taxon>PACMAD clade</taxon>
        <taxon>Arundinoideae</taxon>
        <taxon>Arundineae</taxon>
        <taxon>Arundo</taxon>
    </lineage>
</organism>
<name>A0A0A9AQS3_ARUDO</name>
<accession>A0A0A9AQS3</accession>
<protein>
    <submittedName>
        <fullName evidence="1">Uncharacterized protein</fullName>
    </submittedName>
</protein>
<evidence type="ECO:0000313" key="1">
    <source>
        <dbReference type="EMBL" id="JAD49432.1"/>
    </source>
</evidence>
<proteinExistence type="predicted"/>
<reference evidence="1" key="2">
    <citation type="journal article" date="2015" name="Data Brief">
        <title>Shoot transcriptome of the giant reed, Arundo donax.</title>
        <authorList>
            <person name="Barrero R.A."/>
            <person name="Guerrero F.D."/>
            <person name="Moolhuijzen P."/>
            <person name="Goolsby J.A."/>
            <person name="Tidwell J."/>
            <person name="Bellgard S.E."/>
            <person name="Bellgard M.I."/>
        </authorList>
    </citation>
    <scope>NUCLEOTIDE SEQUENCE</scope>
    <source>
        <tissue evidence="1">Shoot tissue taken approximately 20 cm above the soil surface</tissue>
    </source>
</reference>
<dbReference type="EMBL" id="GBRH01248463">
    <property type="protein sequence ID" value="JAD49432.1"/>
    <property type="molecule type" value="Transcribed_RNA"/>
</dbReference>
<sequence>MPTACLTKKHVDSNEDPSQFFSRSKCCRMHCFPSVSLPTRSAYQHSYMYLPTAMINDYRSEEDIRKDRIRCRSSALTESGTDAVSHAREIENTVCGNRENERKSSPLTTVKLPNNEHLSVNLSLDMGGVCVVCELRCFDFVPFLFLLK</sequence>